<comment type="caution">
    <text evidence="2">The sequence shown here is derived from an EMBL/GenBank/DDBJ whole genome shotgun (WGS) entry which is preliminary data.</text>
</comment>
<name>A0A9P6D1D8_9AGAR</name>
<sequence length="399" mass="45783">MHYHVCKFSSKVKRSFYVPVPREDAAGFIAGVKDAIQDAKIDLIIPMHEEIFYLAEAAESDEQICSRLFCPPFGLLLRLHDKWEFAKFLKSHNFDFPYSVLCNTYEDILNLDRTKEWALKPVFGRAATNVFQLTPGKAVPPCGKDGIPIDEDNAFVAQEWVHGLQYCCYSVLQDGHVVALSIYPVQDTIDGSSCVFFESVEHAGIQSYINRFASVLPGISGQLAFDFIEHPTPNDPQSLTRLVVIECNPRATAGIHFWAGMPDLARVLTCRRSMRDPYSHLPAQALVKPGKRRQLAPGMLMWKRTKGESRQLAIKSYLRHMKHLMCSRDVIFSYKDIMPSLMQPFLLTSYYEICREKNLKLPTMFQYDLVWEPRGEYLRSINARLERSWEDDKPKETVD</sequence>
<dbReference type="InterPro" id="IPR003806">
    <property type="entry name" value="ATP-grasp_PylC-type"/>
</dbReference>
<dbReference type="Proteomes" id="UP000807469">
    <property type="component" value="Unassembled WGS sequence"/>
</dbReference>
<dbReference type="AlphaFoldDB" id="A0A9P6D1D8"/>
<dbReference type="Pfam" id="PF02655">
    <property type="entry name" value="ATP-grasp_3"/>
    <property type="match status" value="1"/>
</dbReference>
<evidence type="ECO:0000259" key="1">
    <source>
        <dbReference type="Pfam" id="PF02655"/>
    </source>
</evidence>
<protein>
    <submittedName>
        <fullName evidence="2">Carbamoylphosphate synthase large subunit</fullName>
    </submittedName>
</protein>
<proteinExistence type="predicted"/>
<dbReference type="SUPFAM" id="SSF56059">
    <property type="entry name" value="Glutathione synthetase ATP-binding domain-like"/>
    <property type="match status" value="1"/>
</dbReference>
<dbReference type="GO" id="GO:0046872">
    <property type="term" value="F:metal ion binding"/>
    <property type="evidence" value="ECO:0007669"/>
    <property type="project" value="InterPro"/>
</dbReference>
<feature type="domain" description="ATP-grasp fold PylC-type" evidence="1">
    <location>
        <begin position="80"/>
        <end position="253"/>
    </location>
</feature>
<gene>
    <name evidence="2" type="ORF">BDN70DRAFT_992806</name>
</gene>
<dbReference type="GO" id="GO:0005524">
    <property type="term" value="F:ATP binding"/>
    <property type="evidence" value="ECO:0007669"/>
    <property type="project" value="InterPro"/>
</dbReference>
<dbReference type="OrthoDB" id="186626at2759"/>
<dbReference type="EMBL" id="MU155197">
    <property type="protein sequence ID" value="KAF9480279.1"/>
    <property type="molecule type" value="Genomic_DNA"/>
</dbReference>
<keyword evidence="3" id="KW-1185">Reference proteome</keyword>
<organism evidence="2 3">
    <name type="scientific">Pholiota conissans</name>
    <dbReference type="NCBI Taxonomy" id="109636"/>
    <lineage>
        <taxon>Eukaryota</taxon>
        <taxon>Fungi</taxon>
        <taxon>Dikarya</taxon>
        <taxon>Basidiomycota</taxon>
        <taxon>Agaricomycotina</taxon>
        <taxon>Agaricomycetes</taxon>
        <taxon>Agaricomycetidae</taxon>
        <taxon>Agaricales</taxon>
        <taxon>Agaricineae</taxon>
        <taxon>Strophariaceae</taxon>
        <taxon>Pholiota</taxon>
    </lineage>
</organism>
<evidence type="ECO:0000313" key="3">
    <source>
        <dbReference type="Proteomes" id="UP000807469"/>
    </source>
</evidence>
<evidence type="ECO:0000313" key="2">
    <source>
        <dbReference type="EMBL" id="KAF9480279.1"/>
    </source>
</evidence>
<reference evidence="2" key="1">
    <citation type="submission" date="2020-11" db="EMBL/GenBank/DDBJ databases">
        <authorList>
            <consortium name="DOE Joint Genome Institute"/>
            <person name="Ahrendt S."/>
            <person name="Riley R."/>
            <person name="Andreopoulos W."/>
            <person name="Labutti K."/>
            <person name="Pangilinan J."/>
            <person name="Ruiz-Duenas F.J."/>
            <person name="Barrasa J.M."/>
            <person name="Sanchez-Garcia M."/>
            <person name="Camarero S."/>
            <person name="Miyauchi S."/>
            <person name="Serrano A."/>
            <person name="Linde D."/>
            <person name="Babiker R."/>
            <person name="Drula E."/>
            <person name="Ayuso-Fernandez I."/>
            <person name="Pacheco R."/>
            <person name="Padilla G."/>
            <person name="Ferreira P."/>
            <person name="Barriuso J."/>
            <person name="Kellner H."/>
            <person name="Castanera R."/>
            <person name="Alfaro M."/>
            <person name="Ramirez L."/>
            <person name="Pisabarro A.G."/>
            <person name="Kuo A."/>
            <person name="Tritt A."/>
            <person name="Lipzen A."/>
            <person name="He G."/>
            <person name="Yan M."/>
            <person name="Ng V."/>
            <person name="Cullen D."/>
            <person name="Martin F."/>
            <person name="Rosso M.-N."/>
            <person name="Henrissat B."/>
            <person name="Hibbett D."/>
            <person name="Martinez A.T."/>
            <person name="Grigoriev I.V."/>
        </authorList>
    </citation>
    <scope>NUCLEOTIDE SEQUENCE</scope>
    <source>
        <strain evidence="2">CIRM-BRFM 674</strain>
    </source>
</reference>
<accession>A0A9P6D1D8</accession>